<dbReference type="EMBL" id="JBAFSM010000012">
    <property type="protein sequence ID" value="MEG3437111.1"/>
    <property type="molecule type" value="Genomic_DNA"/>
</dbReference>
<dbReference type="AlphaFoldDB" id="A0AAW9QQS7"/>
<evidence type="ECO:0000313" key="2">
    <source>
        <dbReference type="Proteomes" id="UP001328733"/>
    </source>
</evidence>
<accession>A0AAW9QQS7</accession>
<gene>
    <name evidence="1" type="ORF">V0288_08275</name>
</gene>
<organism evidence="1 2">
    <name type="scientific">Pannus brasiliensis CCIBt3594</name>
    <dbReference type="NCBI Taxonomy" id="1427578"/>
    <lineage>
        <taxon>Bacteria</taxon>
        <taxon>Bacillati</taxon>
        <taxon>Cyanobacteriota</taxon>
        <taxon>Cyanophyceae</taxon>
        <taxon>Oscillatoriophycideae</taxon>
        <taxon>Chroococcales</taxon>
        <taxon>Microcystaceae</taxon>
        <taxon>Pannus</taxon>
    </lineage>
</organism>
<dbReference type="Proteomes" id="UP001328733">
    <property type="component" value="Unassembled WGS sequence"/>
</dbReference>
<reference evidence="1 2" key="1">
    <citation type="submission" date="2024-01" db="EMBL/GenBank/DDBJ databases">
        <title>Genomic insights into the taxonomy and metabolism of the cyanobacterium Pannus brasiliensis CCIBt3594.</title>
        <authorList>
            <person name="Machado M."/>
            <person name="Botero N.B."/>
            <person name="Andreote A.P.D."/>
            <person name="Feitosa A.M.T."/>
            <person name="Popin R."/>
            <person name="Sivonen K."/>
            <person name="Fiore M.F."/>
        </authorList>
    </citation>
    <scope>NUCLEOTIDE SEQUENCE [LARGE SCALE GENOMIC DNA]</scope>
    <source>
        <strain evidence="1 2">CCIBt3594</strain>
    </source>
</reference>
<sequence>MSFAEIYGKITIDRAKFVHESRWYMEERQVIAEILFEEEAGKDAIIA</sequence>
<evidence type="ECO:0000313" key="1">
    <source>
        <dbReference type="EMBL" id="MEG3437111.1"/>
    </source>
</evidence>
<keyword evidence="2" id="KW-1185">Reference proteome</keyword>
<dbReference type="RefSeq" id="WP_332864591.1">
    <property type="nucleotide sequence ID" value="NZ_JBAFSM010000012.1"/>
</dbReference>
<proteinExistence type="predicted"/>
<comment type="caution">
    <text evidence="1">The sequence shown here is derived from an EMBL/GenBank/DDBJ whole genome shotgun (WGS) entry which is preliminary data.</text>
</comment>
<name>A0AAW9QQS7_9CHRO</name>
<protein>
    <submittedName>
        <fullName evidence="1">Uncharacterized protein</fullName>
    </submittedName>
</protein>